<keyword evidence="4 7" id="KW-0472">Membrane</keyword>
<organism evidence="10 11">
    <name type="scientific">Penicillium argentinense</name>
    <dbReference type="NCBI Taxonomy" id="1131581"/>
    <lineage>
        <taxon>Eukaryota</taxon>
        <taxon>Fungi</taxon>
        <taxon>Dikarya</taxon>
        <taxon>Ascomycota</taxon>
        <taxon>Pezizomycotina</taxon>
        <taxon>Eurotiomycetes</taxon>
        <taxon>Eurotiomycetidae</taxon>
        <taxon>Eurotiales</taxon>
        <taxon>Aspergillaceae</taxon>
        <taxon>Penicillium</taxon>
    </lineage>
</organism>
<proteinExistence type="predicted"/>
<feature type="compositionally biased region" description="Basic and acidic residues" evidence="6">
    <location>
        <begin position="245"/>
        <end position="257"/>
    </location>
</feature>
<evidence type="ECO:0000256" key="5">
    <source>
        <dbReference type="ARBA" id="ARBA00037847"/>
    </source>
</evidence>
<keyword evidence="1 7" id="KW-0812">Transmembrane</keyword>
<dbReference type="RefSeq" id="XP_056470340.1">
    <property type="nucleotide sequence ID" value="XM_056622924.1"/>
</dbReference>
<dbReference type="GeneID" id="81361903"/>
<dbReference type="GO" id="GO:0012505">
    <property type="term" value="C:endomembrane system"/>
    <property type="evidence" value="ECO:0007669"/>
    <property type="project" value="UniProtKB-SubCell"/>
</dbReference>
<dbReference type="SUPFAM" id="SSF46565">
    <property type="entry name" value="Chaperone J-domain"/>
    <property type="match status" value="1"/>
</dbReference>
<dbReference type="Proteomes" id="UP001149074">
    <property type="component" value="Unassembled WGS sequence"/>
</dbReference>
<gene>
    <name evidence="10" type="ORF">N7532_010433</name>
</gene>
<evidence type="ECO:0000256" key="8">
    <source>
        <dbReference type="SAM" id="SignalP"/>
    </source>
</evidence>
<sequence>MKPVAFSFLLFVFVGLVAAWSKEDYEIFSLRDDVAATEGANVTFYDFLEIRPNANQEQIVKAHRKKSRTLHPDKVKRAFIANYSTDKSKSKSSQPGVHVSKGPSKREIDAAVNAANARSARLNLVANVLKGPGRERYDHFLKHGFPLWKGTGYYYSRFRPGLGSVLMGLFIVFGGAAHYGALILGWKRQREFVGRYIRQARRAAWGDELGVRGIPGLDSNGAPAPAPTPEANDQGAVAMNRRQKRMMDKENRKESRKGASRSASRASGTSTPTGEQPATSTGERKRVVAENGKVLIVDSIGNVFLEEESEEGERQEFLLDIDEIQRPAITDTALFKFPVWCFQKTVGRITGSSEIPEEEEVVEPVDEVAETTATSNPAPSRKRGKRSQRS</sequence>
<comment type="caution">
    <text evidence="10">The sequence shown here is derived from an EMBL/GenBank/DDBJ whole genome shotgun (WGS) entry which is preliminary data.</text>
</comment>
<dbReference type="OrthoDB" id="413400at2759"/>
<dbReference type="PANTHER" id="PTHR44653">
    <property type="entry name" value="DNAJ HOMOLOG SUBFAMILY C MEMBER 1"/>
    <property type="match status" value="1"/>
</dbReference>
<feature type="compositionally biased region" description="Acidic residues" evidence="6">
    <location>
        <begin position="355"/>
        <end position="369"/>
    </location>
</feature>
<keyword evidence="3 7" id="KW-1133">Transmembrane helix</keyword>
<feature type="compositionally biased region" description="Low complexity" evidence="6">
    <location>
        <begin position="260"/>
        <end position="274"/>
    </location>
</feature>
<evidence type="ECO:0000256" key="4">
    <source>
        <dbReference type="ARBA" id="ARBA00023136"/>
    </source>
</evidence>
<protein>
    <recommendedName>
        <fullName evidence="9">J domain-containing protein</fullName>
    </recommendedName>
</protein>
<dbReference type="PANTHER" id="PTHR44653:SF2">
    <property type="entry name" value="DNAJ HOMOLOG SUBFAMILY C MEMBER 1"/>
    <property type="match status" value="1"/>
</dbReference>
<dbReference type="AlphaFoldDB" id="A0A9W9EPL2"/>
<reference evidence="10" key="2">
    <citation type="journal article" date="2023" name="IMA Fungus">
        <title>Comparative genomic study of the Penicillium genus elucidates a diverse pangenome and 15 lateral gene transfer events.</title>
        <authorList>
            <person name="Petersen C."/>
            <person name="Sorensen T."/>
            <person name="Nielsen M.R."/>
            <person name="Sondergaard T.E."/>
            <person name="Sorensen J.L."/>
            <person name="Fitzpatrick D.A."/>
            <person name="Frisvad J.C."/>
            <person name="Nielsen K.L."/>
        </authorList>
    </citation>
    <scope>NUCLEOTIDE SEQUENCE</scope>
    <source>
        <strain evidence="10">IBT 30761</strain>
    </source>
</reference>
<evidence type="ECO:0000313" key="10">
    <source>
        <dbReference type="EMBL" id="KAJ5085662.1"/>
    </source>
</evidence>
<evidence type="ECO:0000256" key="7">
    <source>
        <dbReference type="SAM" id="Phobius"/>
    </source>
</evidence>
<evidence type="ECO:0000313" key="11">
    <source>
        <dbReference type="Proteomes" id="UP001149074"/>
    </source>
</evidence>
<evidence type="ECO:0000256" key="3">
    <source>
        <dbReference type="ARBA" id="ARBA00022989"/>
    </source>
</evidence>
<feature type="transmembrane region" description="Helical" evidence="7">
    <location>
        <begin position="165"/>
        <end position="186"/>
    </location>
</feature>
<dbReference type="PROSITE" id="PS50076">
    <property type="entry name" value="DNAJ_2"/>
    <property type="match status" value="1"/>
</dbReference>
<feature type="chain" id="PRO_5040718457" description="J domain-containing protein" evidence="8">
    <location>
        <begin position="20"/>
        <end position="390"/>
    </location>
</feature>
<feature type="compositionally biased region" description="Basic residues" evidence="6">
    <location>
        <begin position="380"/>
        <end position="390"/>
    </location>
</feature>
<dbReference type="InterPro" id="IPR036869">
    <property type="entry name" value="J_dom_sf"/>
</dbReference>
<evidence type="ECO:0000256" key="1">
    <source>
        <dbReference type="ARBA" id="ARBA00022692"/>
    </source>
</evidence>
<feature type="domain" description="J" evidence="9">
    <location>
        <begin position="43"/>
        <end position="141"/>
    </location>
</feature>
<reference evidence="10" key="1">
    <citation type="submission" date="2022-11" db="EMBL/GenBank/DDBJ databases">
        <authorList>
            <person name="Petersen C."/>
        </authorList>
    </citation>
    <scope>NUCLEOTIDE SEQUENCE</scope>
    <source>
        <strain evidence="10">IBT 30761</strain>
    </source>
</reference>
<dbReference type="Pfam" id="PF00226">
    <property type="entry name" value="DnaJ"/>
    <property type="match status" value="1"/>
</dbReference>
<keyword evidence="11" id="KW-1185">Reference proteome</keyword>
<name>A0A9W9EPL2_9EURO</name>
<evidence type="ECO:0000256" key="6">
    <source>
        <dbReference type="SAM" id="MobiDB-lite"/>
    </source>
</evidence>
<feature type="signal peptide" evidence="8">
    <location>
        <begin position="1"/>
        <end position="19"/>
    </location>
</feature>
<accession>A0A9W9EPL2</accession>
<keyword evidence="2 8" id="KW-0732">Signal</keyword>
<dbReference type="InterPro" id="IPR001623">
    <property type="entry name" value="DnaJ_domain"/>
</dbReference>
<feature type="region of interest" description="Disordered" evidence="6">
    <location>
        <begin position="85"/>
        <end position="104"/>
    </location>
</feature>
<dbReference type="CDD" id="cd06257">
    <property type="entry name" value="DnaJ"/>
    <property type="match status" value="1"/>
</dbReference>
<evidence type="ECO:0000256" key="2">
    <source>
        <dbReference type="ARBA" id="ARBA00022729"/>
    </source>
</evidence>
<dbReference type="InterPro" id="IPR052606">
    <property type="entry name" value="DnaJ_domain_protein"/>
</dbReference>
<feature type="region of interest" description="Disordered" evidence="6">
    <location>
        <begin position="216"/>
        <end position="286"/>
    </location>
</feature>
<feature type="region of interest" description="Disordered" evidence="6">
    <location>
        <begin position="355"/>
        <end position="390"/>
    </location>
</feature>
<dbReference type="EMBL" id="JAPQKI010000010">
    <property type="protein sequence ID" value="KAJ5085662.1"/>
    <property type="molecule type" value="Genomic_DNA"/>
</dbReference>
<evidence type="ECO:0000259" key="9">
    <source>
        <dbReference type="PROSITE" id="PS50076"/>
    </source>
</evidence>
<dbReference type="Gene3D" id="1.10.287.110">
    <property type="entry name" value="DnaJ domain"/>
    <property type="match status" value="1"/>
</dbReference>
<comment type="subcellular location">
    <subcellularLocation>
        <location evidence="5">Endomembrane system</location>
        <topology evidence="5">Single-pass membrane protein</topology>
    </subcellularLocation>
</comment>